<keyword evidence="1" id="KW-0433">Leucine-rich repeat</keyword>
<dbReference type="SUPFAM" id="SSF52058">
    <property type="entry name" value="L domain-like"/>
    <property type="match status" value="1"/>
</dbReference>
<feature type="compositionally biased region" description="Acidic residues" evidence="4">
    <location>
        <begin position="171"/>
        <end position="182"/>
    </location>
</feature>
<dbReference type="PANTHER" id="PTHR11375:SF0">
    <property type="entry name" value="ACIDIC LEUCINE-RICH NUCLEAR PHOSPHOPROTEIN 32 FAMILY MEMBER A"/>
    <property type="match status" value="1"/>
</dbReference>
<evidence type="ECO:0000256" key="2">
    <source>
        <dbReference type="ARBA" id="ARBA00022737"/>
    </source>
</evidence>
<evidence type="ECO:0000313" key="5">
    <source>
        <dbReference type="EMBL" id="EZG70480.1"/>
    </source>
</evidence>
<keyword evidence="2" id="KW-0677">Repeat</keyword>
<dbReference type="AlphaFoldDB" id="A0A023B8V5"/>
<dbReference type="GO" id="GO:0042393">
    <property type="term" value="F:histone binding"/>
    <property type="evidence" value="ECO:0007669"/>
    <property type="project" value="TreeGrafter"/>
</dbReference>
<keyword evidence="6" id="KW-1185">Reference proteome</keyword>
<feature type="region of interest" description="Disordered" evidence="4">
    <location>
        <begin position="163"/>
        <end position="194"/>
    </location>
</feature>
<organism evidence="5 6">
    <name type="scientific">Gregarina niphandrodes</name>
    <name type="common">Septate eugregarine</name>
    <dbReference type="NCBI Taxonomy" id="110365"/>
    <lineage>
        <taxon>Eukaryota</taxon>
        <taxon>Sar</taxon>
        <taxon>Alveolata</taxon>
        <taxon>Apicomplexa</taxon>
        <taxon>Conoidasida</taxon>
        <taxon>Gregarinasina</taxon>
        <taxon>Eugregarinorida</taxon>
        <taxon>Gregarinidae</taxon>
        <taxon>Gregarina</taxon>
    </lineage>
</organism>
<evidence type="ECO:0000256" key="3">
    <source>
        <dbReference type="ARBA" id="ARBA00025777"/>
    </source>
</evidence>
<evidence type="ECO:0000313" key="6">
    <source>
        <dbReference type="Proteomes" id="UP000019763"/>
    </source>
</evidence>
<dbReference type="EMBL" id="AFNH02000422">
    <property type="protein sequence ID" value="EZG70480.1"/>
    <property type="molecule type" value="Genomic_DNA"/>
</dbReference>
<protein>
    <submittedName>
        <fullName evidence="5">Leucine-rich acidic nuclear protein</fullName>
    </submittedName>
</protein>
<dbReference type="OrthoDB" id="2160613at2759"/>
<dbReference type="VEuPathDB" id="CryptoDB:GNI_055550"/>
<dbReference type="GeneID" id="22912053"/>
<evidence type="ECO:0000256" key="4">
    <source>
        <dbReference type="SAM" id="MobiDB-lite"/>
    </source>
</evidence>
<dbReference type="Gene3D" id="3.80.10.10">
    <property type="entry name" value="Ribonuclease Inhibitor"/>
    <property type="match status" value="1"/>
</dbReference>
<sequence>MRINQFISKKRTGTVNPAITEELILDGLKLRAITDEDCAELCQYTSLKCLSMNQCSLTDVSKLPQFPLVESLELHDNKLSGAQTLAVIVAKFPALSTLYMAGNRLGSLVELAPLTALKTLKEIDVEMNPFTGENAQPNVRSQIFDALPQLEIVNGFNKDGVELADSVSGSEGDDRDDPELVTEDISNITQITSP</sequence>
<feature type="compositionally biased region" description="Polar residues" evidence="4">
    <location>
        <begin position="184"/>
        <end position="194"/>
    </location>
</feature>
<dbReference type="eggNOG" id="KOG2739">
    <property type="taxonomic scope" value="Eukaryota"/>
</dbReference>
<gene>
    <name evidence="5" type="ORF">GNI_055550</name>
</gene>
<dbReference type="InterPro" id="IPR032675">
    <property type="entry name" value="LRR_dom_sf"/>
</dbReference>
<dbReference type="Proteomes" id="UP000019763">
    <property type="component" value="Unassembled WGS sequence"/>
</dbReference>
<name>A0A023B8V5_GRENI</name>
<dbReference type="OMA" id="NLQQMCS"/>
<evidence type="ECO:0000256" key="1">
    <source>
        <dbReference type="ARBA" id="ARBA00022614"/>
    </source>
</evidence>
<comment type="similarity">
    <text evidence="3">Belongs to the ANP32 family.</text>
</comment>
<comment type="caution">
    <text evidence="5">The sequence shown here is derived from an EMBL/GenBank/DDBJ whole genome shotgun (WGS) entry which is preliminary data.</text>
</comment>
<reference evidence="5" key="1">
    <citation type="submission" date="2013-12" db="EMBL/GenBank/DDBJ databases">
        <authorList>
            <person name="Omoto C.K."/>
            <person name="Sibley D."/>
            <person name="Venepally P."/>
            <person name="Hadjithomas M."/>
            <person name="Karamycheva S."/>
            <person name="Brunk B."/>
            <person name="Roos D."/>
            <person name="Caler E."/>
            <person name="Lorenzi H."/>
        </authorList>
    </citation>
    <scope>NUCLEOTIDE SEQUENCE</scope>
</reference>
<dbReference type="RefSeq" id="XP_011129931.1">
    <property type="nucleotide sequence ID" value="XM_011131629.1"/>
</dbReference>
<dbReference type="PANTHER" id="PTHR11375">
    <property type="entry name" value="ACIDIC LEUCINE-RICH NUCLEAR PHOSPHOPROTEIN 32"/>
    <property type="match status" value="1"/>
</dbReference>
<accession>A0A023B8V5</accession>
<proteinExistence type="inferred from homology"/>
<dbReference type="Pfam" id="PF14580">
    <property type="entry name" value="LRR_9"/>
    <property type="match status" value="1"/>
</dbReference>
<dbReference type="InterPro" id="IPR045081">
    <property type="entry name" value="AN32"/>
</dbReference>
<dbReference type="GO" id="GO:0005634">
    <property type="term" value="C:nucleus"/>
    <property type="evidence" value="ECO:0007669"/>
    <property type="project" value="TreeGrafter"/>
</dbReference>